<reference evidence="2 3" key="1">
    <citation type="submission" date="2019-07" db="EMBL/GenBank/DDBJ databases">
        <title>Whole genome shotgun sequence of Meiothermus hypogaeus NBRC 106114.</title>
        <authorList>
            <person name="Hosoyama A."/>
            <person name="Uohara A."/>
            <person name="Ohji S."/>
            <person name="Ichikawa N."/>
        </authorList>
    </citation>
    <scope>NUCLEOTIDE SEQUENCE [LARGE SCALE GENOMIC DNA]</scope>
    <source>
        <strain evidence="2 3">NBRC 106114</strain>
    </source>
</reference>
<dbReference type="InterPro" id="IPR036249">
    <property type="entry name" value="Thioredoxin-like_sf"/>
</dbReference>
<dbReference type="PROSITE" id="PS51354">
    <property type="entry name" value="GLUTAREDOXIN_2"/>
    <property type="match status" value="1"/>
</dbReference>
<dbReference type="SUPFAM" id="SSF52833">
    <property type="entry name" value="Thioredoxin-like"/>
    <property type="match status" value="1"/>
</dbReference>
<dbReference type="Gene3D" id="3.40.30.10">
    <property type="entry name" value="Glutaredoxin"/>
    <property type="match status" value="1"/>
</dbReference>
<dbReference type="GO" id="GO:0009055">
    <property type="term" value="F:electron transfer activity"/>
    <property type="evidence" value="ECO:0007669"/>
    <property type="project" value="TreeGrafter"/>
</dbReference>
<accession>A0A511R7B9</accession>
<dbReference type="GO" id="GO:0045454">
    <property type="term" value="P:cell redox homeostasis"/>
    <property type="evidence" value="ECO:0007669"/>
    <property type="project" value="TreeGrafter"/>
</dbReference>
<evidence type="ECO:0000313" key="3">
    <source>
        <dbReference type="Proteomes" id="UP000321197"/>
    </source>
</evidence>
<protein>
    <submittedName>
        <fullName evidence="2">NrdH-redoxin</fullName>
    </submittedName>
</protein>
<dbReference type="CDD" id="cd02976">
    <property type="entry name" value="NrdH"/>
    <property type="match status" value="1"/>
</dbReference>
<proteinExistence type="predicted"/>
<gene>
    <name evidence="2" type="ORF">MHY01S_30420</name>
</gene>
<evidence type="ECO:0000313" key="2">
    <source>
        <dbReference type="EMBL" id="GEM84876.1"/>
    </source>
</evidence>
<organism evidence="2 3">
    <name type="scientific">Meiothermus hypogaeus NBRC 106114</name>
    <dbReference type="NCBI Taxonomy" id="1227553"/>
    <lineage>
        <taxon>Bacteria</taxon>
        <taxon>Thermotogati</taxon>
        <taxon>Deinococcota</taxon>
        <taxon>Deinococci</taxon>
        <taxon>Thermales</taxon>
        <taxon>Thermaceae</taxon>
        <taxon>Meiothermus</taxon>
    </lineage>
</organism>
<feature type="domain" description="Glutaredoxin" evidence="1">
    <location>
        <begin position="3"/>
        <end position="60"/>
    </location>
</feature>
<name>A0A511R7B9_9DEIN</name>
<dbReference type="AlphaFoldDB" id="A0A511R7B9"/>
<dbReference type="PANTHER" id="PTHR34386:SF1">
    <property type="entry name" value="GLUTAREDOXIN-LIKE PROTEIN NRDH"/>
    <property type="match status" value="1"/>
</dbReference>
<comment type="caution">
    <text evidence="2">The sequence shown here is derived from an EMBL/GenBank/DDBJ whole genome shotgun (WGS) entry which is preliminary data.</text>
</comment>
<dbReference type="EMBL" id="BJXL01000140">
    <property type="protein sequence ID" value="GEM84876.1"/>
    <property type="molecule type" value="Genomic_DNA"/>
</dbReference>
<dbReference type="Proteomes" id="UP000321197">
    <property type="component" value="Unassembled WGS sequence"/>
</dbReference>
<sequence>MLILYSTPWCGDCKALKQALATFNLPYREINIDQHPEAEQEVLTLNNGRRSVPTLVYAGQAASFSGFSVARLRAWLQAVGIQP</sequence>
<evidence type="ECO:0000259" key="1">
    <source>
        <dbReference type="Pfam" id="PF00462"/>
    </source>
</evidence>
<dbReference type="InterPro" id="IPR002109">
    <property type="entry name" value="Glutaredoxin"/>
</dbReference>
<dbReference type="OrthoDB" id="9795531at2"/>
<dbReference type="InterPro" id="IPR051548">
    <property type="entry name" value="Grx-like_ET"/>
</dbReference>
<dbReference type="RefSeq" id="WP_027888008.1">
    <property type="nucleotide sequence ID" value="NZ_BJXL01000140.1"/>
</dbReference>
<dbReference type="Pfam" id="PF00462">
    <property type="entry name" value="Glutaredoxin"/>
    <property type="match status" value="1"/>
</dbReference>
<dbReference type="PANTHER" id="PTHR34386">
    <property type="entry name" value="GLUTAREDOXIN"/>
    <property type="match status" value="1"/>
</dbReference>